<evidence type="ECO:0000256" key="4">
    <source>
        <dbReference type="ARBA" id="ARBA00022989"/>
    </source>
</evidence>
<feature type="transmembrane region" description="Helical" evidence="12">
    <location>
        <begin position="63"/>
        <end position="88"/>
    </location>
</feature>
<dbReference type="CTD" id="165829"/>
<keyword evidence="10" id="KW-0175">Coiled coil</keyword>
<evidence type="ECO:0000256" key="1">
    <source>
        <dbReference type="ARBA" id="ARBA00004141"/>
    </source>
</evidence>
<accession>A0A6J0TCD6</accession>
<name>A0A6J0TCD6_9SAUR</name>
<dbReference type="Proteomes" id="UP001652642">
    <property type="component" value="Chromosome 2"/>
</dbReference>
<sequence>MWLHKSLRCVMETGFNYSNLCDKGLDFKTQEQQQKTLQDLCTIKTAFSESSCKNSSPSFSAALLGVVLVFLTSGVLLSSFFLVFTIRFRNNRLVKMSSPNLNIVTLLGSGLTYSSAYLFGIEIQNSVTKSSMEMLVQARLCLLCIGSSLAFGPILGKSWRLYKVFTQQVPDKRVIIKDFQLLVMVSVVVLVDIILLLIWIFLDPVQCLQWLTVDMQVTEKGMTCIAIEGYFCMSLYSDFWLILFLGFKGSLLIYGAYLAGLTDDLSCPPVNQSLTLTVAVAITFFCTGLLLVVNRFFHLWHNLVVGFISGGIFVCTSTINCLIFIPQQVREVKDFTKQKDDIGHMAKYFTNSSKNLQSAMYSDEEIYQLLGEKHSMIQQLAEKNTAIAFLQEEVNSAKEKLMRLTAAETHSDADSLHFLQTHSAANCSSAVAEKQPQDSSSPGQEQKTRQTPGFPNSQCRLGLCHKKESLHYLEYRTRQTPAHITAKCRLMNDCTTDDYASSRRGQDQSFSQFTNTLTVGTIQAPHRDSPPRSSEKAEQANSSPMTPNQLPEITCKRSKMLQEALQDLSMNHIHITEMHSRGHELNEDYDISLISPSQEVKIDIKQCSPCTVTRKTVFPMTPNTVCTENKMQTSCSGLTKYSHMMVSATKDRCSLHQLSTLSAPALKNMLQYKTENLLYLDNTRNPHPHKMLTHKVLGSFYLCPDSDSGSSSSGTTPPLCHHRHYCKVCHDNLSSSSDSGLTNIGCEPGMAQDYYIKPYGKTQPIVNFNEDLEPTYV</sequence>
<keyword evidence="14" id="KW-1185">Reference proteome</keyword>
<proteinExistence type="inferred from homology"/>
<evidence type="ECO:0000256" key="3">
    <source>
        <dbReference type="ARBA" id="ARBA00022692"/>
    </source>
</evidence>
<evidence type="ECO:0000256" key="8">
    <source>
        <dbReference type="ARBA" id="ARBA00023180"/>
    </source>
</evidence>
<evidence type="ECO:0000256" key="10">
    <source>
        <dbReference type="SAM" id="Coils"/>
    </source>
</evidence>
<dbReference type="PANTHER" id="PTHR10519:SF20">
    <property type="entry name" value="G-PROTEIN COUPLED RECEPTOR 156-RELATED"/>
    <property type="match status" value="1"/>
</dbReference>
<feature type="domain" description="G-protein coupled receptors family 3 profile" evidence="13">
    <location>
        <begin position="63"/>
        <end position="327"/>
    </location>
</feature>
<dbReference type="PROSITE" id="PS50259">
    <property type="entry name" value="G_PROTEIN_RECEP_F3_4"/>
    <property type="match status" value="1"/>
</dbReference>
<feature type="compositionally biased region" description="Polar residues" evidence="11">
    <location>
        <begin position="437"/>
        <end position="458"/>
    </location>
</feature>
<feature type="transmembrane region" description="Helical" evidence="12">
    <location>
        <begin position="273"/>
        <end position="293"/>
    </location>
</feature>
<evidence type="ECO:0000313" key="14">
    <source>
        <dbReference type="Proteomes" id="UP001652642"/>
    </source>
</evidence>
<keyword evidence="7 15" id="KW-0675">Receptor</keyword>
<dbReference type="PANTHER" id="PTHR10519">
    <property type="entry name" value="GABA-B RECEPTOR"/>
    <property type="match status" value="1"/>
</dbReference>
<keyword evidence="3 12" id="KW-0812">Transmembrane</keyword>
<evidence type="ECO:0000256" key="5">
    <source>
        <dbReference type="ARBA" id="ARBA00023040"/>
    </source>
</evidence>
<feature type="coiled-coil region" evidence="10">
    <location>
        <begin position="380"/>
        <end position="407"/>
    </location>
</feature>
<protein>
    <submittedName>
        <fullName evidence="15">Probable G-protein coupled receptor 156 isoform X1</fullName>
    </submittedName>
</protein>
<reference evidence="14" key="1">
    <citation type="submission" date="2025-05" db="UniProtKB">
        <authorList>
            <consortium name="RefSeq"/>
        </authorList>
    </citation>
    <scope>NUCLEOTIDE SEQUENCE [LARGE SCALE GENOMIC DNA]</scope>
</reference>
<comment type="subcellular location">
    <subcellularLocation>
        <location evidence="1">Membrane</location>
        <topology evidence="1">Multi-pass membrane protein</topology>
    </subcellularLocation>
</comment>
<dbReference type="Pfam" id="PF00003">
    <property type="entry name" value="7tm_3"/>
    <property type="match status" value="1"/>
</dbReference>
<keyword evidence="6 12" id="KW-0472">Membrane</keyword>
<evidence type="ECO:0000256" key="11">
    <source>
        <dbReference type="SAM" id="MobiDB-lite"/>
    </source>
</evidence>
<comment type="similarity">
    <text evidence="2">Belongs to the G-protein coupled receptor 3 family. GABA-B receptor subfamily.</text>
</comment>
<evidence type="ECO:0000256" key="12">
    <source>
        <dbReference type="SAM" id="Phobius"/>
    </source>
</evidence>
<dbReference type="GO" id="GO:0007214">
    <property type="term" value="P:gamma-aminobutyric acid signaling pathway"/>
    <property type="evidence" value="ECO:0007669"/>
    <property type="project" value="TreeGrafter"/>
</dbReference>
<dbReference type="PRINTS" id="PR01176">
    <property type="entry name" value="GABABRECEPTR"/>
</dbReference>
<dbReference type="GeneID" id="110076946"/>
<dbReference type="InterPro" id="IPR002455">
    <property type="entry name" value="GPCR3_GABA-B"/>
</dbReference>
<feature type="transmembrane region" description="Helical" evidence="12">
    <location>
        <begin position="181"/>
        <end position="202"/>
    </location>
</feature>
<evidence type="ECO:0000313" key="15">
    <source>
        <dbReference type="RefSeq" id="XP_020645203.2"/>
    </source>
</evidence>
<gene>
    <name evidence="15" type="primary">GPR156</name>
</gene>
<evidence type="ECO:0000256" key="9">
    <source>
        <dbReference type="ARBA" id="ARBA00023224"/>
    </source>
</evidence>
<feature type="transmembrane region" description="Helical" evidence="12">
    <location>
        <begin position="100"/>
        <end position="119"/>
    </location>
</feature>
<dbReference type="GO" id="GO:0038039">
    <property type="term" value="C:G protein-coupled receptor heterodimeric complex"/>
    <property type="evidence" value="ECO:0007669"/>
    <property type="project" value="TreeGrafter"/>
</dbReference>
<keyword evidence="9" id="KW-0807">Transducer</keyword>
<keyword evidence="5" id="KW-0297">G-protein coupled receptor</keyword>
<feature type="transmembrane region" description="Helical" evidence="12">
    <location>
        <begin position="239"/>
        <end position="261"/>
    </location>
</feature>
<evidence type="ECO:0000256" key="7">
    <source>
        <dbReference type="ARBA" id="ARBA00023170"/>
    </source>
</evidence>
<feature type="compositionally biased region" description="Polar residues" evidence="11">
    <location>
        <begin position="539"/>
        <end position="550"/>
    </location>
</feature>
<feature type="transmembrane region" description="Helical" evidence="12">
    <location>
        <begin position="134"/>
        <end position="155"/>
    </location>
</feature>
<evidence type="ECO:0000256" key="2">
    <source>
        <dbReference type="ARBA" id="ARBA00008991"/>
    </source>
</evidence>
<feature type="region of interest" description="Disordered" evidence="11">
    <location>
        <begin position="427"/>
        <end position="458"/>
    </location>
</feature>
<feature type="compositionally biased region" description="Basic and acidic residues" evidence="11">
    <location>
        <begin position="525"/>
        <end position="538"/>
    </location>
</feature>
<evidence type="ECO:0000256" key="6">
    <source>
        <dbReference type="ARBA" id="ARBA00023136"/>
    </source>
</evidence>
<dbReference type="AlphaFoldDB" id="A0A6J0TCD6"/>
<dbReference type="GO" id="GO:0004965">
    <property type="term" value="F:G protein-coupled GABA receptor activity"/>
    <property type="evidence" value="ECO:0007669"/>
    <property type="project" value="InterPro"/>
</dbReference>
<feature type="transmembrane region" description="Helical" evidence="12">
    <location>
        <begin position="299"/>
        <end position="325"/>
    </location>
</feature>
<evidence type="ECO:0000259" key="13">
    <source>
        <dbReference type="PROSITE" id="PS50259"/>
    </source>
</evidence>
<keyword evidence="8" id="KW-0325">Glycoprotein</keyword>
<keyword evidence="4 12" id="KW-1133">Transmembrane helix</keyword>
<organism evidence="14 15">
    <name type="scientific">Pogona vitticeps</name>
    <name type="common">central bearded dragon</name>
    <dbReference type="NCBI Taxonomy" id="103695"/>
    <lineage>
        <taxon>Eukaryota</taxon>
        <taxon>Metazoa</taxon>
        <taxon>Chordata</taxon>
        <taxon>Craniata</taxon>
        <taxon>Vertebrata</taxon>
        <taxon>Euteleostomi</taxon>
        <taxon>Lepidosauria</taxon>
        <taxon>Squamata</taxon>
        <taxon>Bifurcata</taxon>
        <taxon>Unidentata</taxon>
        <taxon>Episquamata</taxon>
        <taxon>Toxicofera</taxon>
        <taxon>Iguania</taxon>
        <taxon>Acrodonta</taxon>
        <taxon>Agamidae</taxon>
        <taxon>Amphibolurinae</taxon>
        <taxon>Pogona</taxon>
    </lineage>
</organism>
<dbReference type="InterPro" id="IPR017978">
    <property type="entry name" value="GPCR_3_C"/>
</dbReference>
<reference evidence="15" key="2">
    <citation type="submission" date="2025-08" db="UniProtKB">
        <authorList>
            <consortium name="RefSeq"/>
        </authorList>
    </citation>
    <scope>IDENTIFICATION</scope>
</reference>
<feature type="region of interest" description="Disordered" evidence="11">
    <location>
        <begin position="521"/>
        <end position="550"/>
    </location>
</feature>
<dbReference type="RefSeq" id="XP_020645203.2">
    <property type="nucleotide sequence ID" value="XM_020789544.2"/>
</dbReference>